<evidence type="ECO:0000313" key="1">
    <source>
        <dbReference type="EMBL" id="MCI66549.1"/>
    </source>
</evidence>
<name>A0A392TZS4_9FABA</name>
<comment type="caution">
    <text evidence="1">The sequence shown here is derived from an EMBL/GenBank/DDBJ whole genome shotgun (WGS) entry which is preliminary data.</text>
</comment>
<protein>
    <submittedName>
        <fullName evidence="1">Uncharacterized protein</fullName>
    </submittedName>
</protein>
<dbReference type="AlphaFoldDB" id="A0A392TZS4"/>
<sequence>MVLEFEMTDIGLISYYLGLDVKQLEE</sequence>
<dbReference type="Proteomes" id="UP000265520">
    <property type="component" value="Unassembled WGS sequence"/>
</dbReference>
<proteinExistence type="predicted"/>
<accession>A0A392TZS4</accession>
<feature type="non-terminal residue" evidence="1">
    <location>
        <position position="26"/>
    </location>
</feature>
<reference evidence="1 2" key="1">
    <citation type="journal article" date="2018" name="Front. Plant Sci.">
        <title>Red Clover (Trifolium pratense) and Zigzag Clover (T. medium) - A Picture of Genomic Similarities and Differences.</title>
        <authorList>
            <person name="Dluhosova J."/>
            <person name="Istvanek J."/>
            <person name="Nedelnik J."/>
            <person name="Repkova J."/>
        </authorList>
    </citation>
    <scope>NUCLEOTIDE SEQUENCE [LARGE SCALE GENOMIC DNA]</scope>
    <source>
        <strain evidence="2">cv. 10/8</strain>
        <tissue evidence="1">Leaf</tissue>
    </source>
</reference>
<dbReference type="EMBL" id="LXQA010697550">
    <property type="protein sequence ID" value="MCI66549.1"/>
    <property type="molecule type" value="Genomic_DNA"/>
</dbReference>
<evidence type="ECO:0000313" key="2">
    <source>
        <dbReference type="Proteomes" id="UP000265520"/>
    </source>
</evidence>
<keyword evidence="2" id="KW-1185">Reference proteome</keyword>
<organism evidence="1 2">
    <name type="scientific">Trifolium medium</name>
    <dbReference type="NCBI Taxonomy" id="97028"/>
    <lineage>
        <taxon>Eukaryota</taxon>
        <taxon>Viridiplantae</taxon>
        <taxon>Streptophyta</taxon>
        <taxon>Embryophyta</taxon>
        <taxon>Tracheophyta</taxon>
        <taxon>Spermatophyta</taxon>
        <taxon>Magnoliopsida</taxon>
        <taxon>eudicotyledons</taxon>
        <taxon>Gunneridae</taxon>
        <taxon>Pentapetalae</taxon>
        <taxon>rosids</taxon>
        <taxon>fabids</taxon>
        <taxon>Fabales</taxon>
        <taxon>Fabaceae</taxon>
        <taxon>Papilionoideae</taxon>
        <taxon>50 kb inversion clade</taxon>
        <taxon>NPAAA clade</taxon>
        <taxon>Hologalegina</taxon>
        <taxon>IRL clade</taxon>
        <taxon>Trifolieae</taxon>
        <taxon>Trifolium</taxon>
    </lineage>
</organism>